<feature type="transmembrane region" description="Helical" evidence="1">
    <location>
        <begin position="221"/>
        <end position="247"/>
    </location>
</feature>
<evidence type="ECO:0008006" key="4">
    <source>
        <dbReference type="Google" id="ProtNLM"/>
    </source>
</evidence>
<feature type="transmembrane region" description="Helical" evidence="1">
    <location>
        <begin position="123"/>
        <end position="144"/>
    </location>
</feature>
<dbReference type="Proteomes" id="UP000321362">
    <property type="component" value="Chromosome"/>
</dbReference>
<keyword evidence="1" id="KW-1133">Transmembrane helix</keyword>
<feature type="transmembrane region" description="Helical" evidence="1">
    <location>
        <begin position="164"/>
        <end position="189"/>
    </location>
</feature>
<feature type="transmembrane region" description="Helical" evidence="1">
    <location>
        <begin position="196"/>
        <end position="215"/>
    </location>
</feature>
<evidence type="ECO:0000313" key="2">
    <source>
        <dbReference type="EMBL" id="QEC77977.1"/>
    </source>
</evidence>
<organism evidence="2 3">
    <name type="scientific">Mucilaginibacter ginsenosidivorax</name>
    <dbReference type="NCBI Taxonomy" id="862126"/>
    <lineage>
        <taxon>Bacteria</taxon>
        <taxon>Pseudomonadati</taxon>
        <taxon>Bacteroidota</taxon>
        <taxon>Sphingobacteriia</taxon>
        <taxon>Sphingobacteriales</taxon>
        <taxon>Sphingobacteriaceae</taxon>
        <taxon>Mucilaginibacter</taxon>
    </lineage>
</organism>
<reference evidence="2 3" key="1">
    <citation type="journal article" date="2013" name="J. Microbiol.">
        <title>Mucilaginibacter ginsenosidivorax sp. nov., with ginsenoside converting activity isolated from sediment.</title>
        <authorList>
            <person name="Kim J.K."/>
            <person name="Choi T.E."/>
            <person name="Liu Q.M."/>
            <person name="Park H.Y."/>
            <person name="Yi T.H."/>
            <person name="Yoon M.H."/>
            <person name="Kim S.C."/>
            <person name="Im W.T."/>
        </authorList>
    </citation>
    <scope>NUCLEOTIDE SEQUENCE [LARGE SCALE GENOMIC DNA]</scope>
    <source>
        <strain evidence="2 3">KHI28</strain>
    </source>
</reference>
<dbReference type="AlphaFoldDB" id="A0A5B8W3K0"/>
<feature type="transmembrane region" description="Helical" evidence="1">
    <location>
        <begin position="84"/>
        <end position="103"/>
    </location>
</feature>
<dbReference type="OrthoDB" id="102112at2"/>
<protein>
    <recommendedName>
        <fullName evidence="4">DoxX family protein</fullName>
    </recommendedName>
</protein>
<feature type="transmembrane region" description="Helical" evidence="1">
    <location>
        <begin position="12"/>
        <end position="35"/>
    </location>
</feature>
<proteinExistence type="predicted"/>
<sequence>MTPTKTNAPWPIWRLIAFRFFFIYLTLQIAPLAWLGEIPGVGKLLSFYYSFVDWAVTTSNKLFFHVREVLVQPNGSGDTSWAWAQLWAMLCVAFIGCLLWSVFDRKRASYTHLNYWLCLAARYYLAFFAFSYGILKIFALQMPFPNLHQLATPLGDLLPMRLSWMFIGYSKTYQVFSGIMETLVGLLLINRRTATLGIFMAAGVFANVMMLNLSYDIPVKLFAMELTFVSLFLLANEASRLYYFFVLNKPAPVADTYHFKYTQKWIRIGRIVVKCAFIILAVFMQIINNWQYYQETNAAPAKQHLKNGVYEVATYSVNKKDIPLSVPDTLRWHDLILENGAGSIKTADTAFRQRYKRGYFAYATDETKHVFKIKKLADDSLWMATFRYEQPDSTTIKLWGKLRNDSLYVVLKRTNRHFQLAERQFHWLSERNR</sequence>
<dbReference type="RefSeq" id="WP_147056165.1">
    <property type="nucleotide sequence ID" value="NZ_CP042437.1"/>
</dbReference>
<name>A0A5B8W3K0_9SPHI</name>
<keyword evidence="1" id="KW-0472">Membrane</keyword>
<evidence type="ECO:0000313" key="3">
    <source>
        <dbReference type="Proteomes" id="UP000321362"/>
    </source>
</evidence>
<dbReference type="KEGG" id="mgk:FSB76_19290"/>
<feature type="transmembrane region" description="Helical" evidence="1">
    <location>
        <begin position="268"/>
        <end position="287"/>
    </location>
</feature>
<gene>
    <name evidence="2" type="ORF">FSB76_19290</name>
</gene>
<keyword evidence="1" id="KW-0812">Transmembrane</keyword>
<keyword evidence="3" id="KW-1185">Reference proteome</keyword>
<dbReference type="EMBL" id="CP042437">
    <property type="protein sequence ID" value="QEC77977.1"/>
    <property type="molecule type" value="Genomic_DNA"/>
</dbReference>
<evidence type="ECO:0000256" key="1">
    <source>
        <dbReference type="SAM" id="Phobius"/>
    </source>
</evidence>
<accession>A0A5B8W3K0</accession>